<dbReference type="OrthoDB" id="9804333at2"/>
<sequence>MATNLAPVSASHQPPAQNVTALRRVFETIDANSCPHSFNFHMHTICSDGKLQPEDLIEQAKTIGLKGLAITDHHSIKGYQAVERWLNQQALDSDQEIVRSPHLWTGVEITSNLMGTEVHILGYAFDPQHPSLQIYLKGNAPKGSDAEAANVIFALHQAGGLVVLAHPARYRRPAEQLIPVAADLGIDGVETYYAYNNPNPWQPSPTQTQQVKHLSAIYKLLNTCGTDTHGLNLLQRL</sequence>
<reference evidence="2 3" key="1">
    <citation type="submission" date="2012-06" db="EMBL/GenBank/DDBJ databases">
        <title>Finished chromosome of genome of Crinalium epipsammum PCC 9333.</title>
        <authorList>
            <consortium name="US DOE Joint Genome Institute"/>
            <person name="Gugger M."/>
            <person name="Coursin T."/>
            <person name="Rippka R."/>
            <person name="Tandeau De Marsac N."/>
            <person name="Huntemann M."/>
            <person name="Wei C.-L."/>
            <person name="Han J."/>
            <person name="Detter J.C."/>
            <person name="Han C."/>
            <person name="Tapia R."/>
            <person name="Davenport K."/>
            <person name="Daligault H."/>
            <person name="Erkkila T."/>
            <person name="Gu W."/>
            <person name="Munk A.C.C."/>
            <person name="Teshima H."/>
            <person name="Xu Y."/>
            <person name="Chain P."/>
            <person name="Chen A."/>
            <person name="Krypides N."/>
            <person name="Mavromatis K."/>
            <person name="Markowitz V."/>
            <person name="Szeto E."/>
            <person name="Ivanova N."/>
            <person name="Mikhailova N."/>
            <person name="Ovchinnikova G."/>
            <person name="Pagani I."/>
            <person name="Pati A."/>
            <person name="Goodwin L."/>
            <person name="Peters L."/>
            <person name="Pitluck S."/>
            <person name="Woyke T."/>
            <person name="Kerfeld C."/>
        </authorList>
    </citation>
    <scope>NUCLEOTIDE SEQUENCE [LARGE SCALE GENOMIC DNA]</scope>
    <source>
        <strain evidence="2 3">PCC 9333</strain>
    </source>
</reference>
<evidence type="ECO:0000259" key="1">
    <source>
        <dbReference type="SMART" id="SM00481"/>
    </source>
</evidence>
<feature type="domain" description="Polymerase/histidinol phosphatase N-terminal" evidence="1">
    <location>
        <begin position="38"/>
        <end position="113"/>
    </location>
</feature>
<dbReference type="InterPro" id="IPR004013">
    <property type="entry name" value="PHP_dom"/>
</dbReference>
<dbReference type="InterPro" id="IPR016195">
    <property type="entry name" value="Pol/histidinol_Pase-like"/>
</dbReference>
<dbReference type="Proteomes" id="UP000010472">
    <property type="component" value="Chromosome"/>
</dbReference>
<dbReference type="PATRIC" id="fig|1173022.3.peg.1407"/>
<dbReference type="GO" id="GO:0004534">
    <property type="term" value="F:5'-3' RNA exonuclease activity"/>
    <property type="evidence" value="ECO:0007669"/>
    <property type="project" value="TreeGrafter"/>
</dbReference>
<dbReference type="Pfam" id="PF02811">
    <property type="entry name" value="PHP"/>
    <property type="match status" value="1"/>
</dbReference>
<dbReference type="SUPFAM" id="SSF89550">
    <property type="entry name" value="PHP domain-like"/>
    <property type="match status" value="1"/>
</dbReference>
<dbReference type="SMART" id="SM00481">
    <property type="entry name" value="POLIIIAc"/>
    <property type="match status" value="1"/>
</dbReference>
<dbReference type="PANTHER" id="PTHR42924">
    <property type="entry name" value="EXONUCLEASE"/>
    <property type="match status" value="1"/>
</dbReference>
<dbReference type="AlphaFoldDB" id="K9VXB7"/>
<gene>
    <name evidence="2" type="ORF">Cri9333_1295</name>
</gene>
<dbReference type="GO" id="GO:0035312">
    <property type="term" value="F:5'-3' DNA exonuclease activity"/>
    <property type="evidence" value="ECO:0007669"/>
    <property type="project" value="TreeGrafter"/>
</dbReference>
<dbReference type="InterPro" id="IPR052018">
    <property type="entry name" value="PHP_domain"/>
</dbReference>
<dbReference type="KEGG" id="cep:Cri9333_1295"/>
<protein>
    <submittedName>
        <fullName evidence="2">PHP domain protein</fullName>
    </submittedName>
</protein>
<dbReference type="EMBL" id="CP003620">
    <property type="protein sequence ID" value="AFZ12194.1"/>
    <property type="molecule type" value="Genomic_DNA"/>
</dbReference>
<dbReference type="PANTHER" id="PTHR42924:SF3">
    <property type="entry name" value="POLYMERASE_HISTIDINOL PHOSPHATASE N-TERMINAL DOMAIN-CONTAINING PROTEIN"/>
    <property type="match status" value="1"/>
</dbReference>
<evidence type="ECO:0000313" key="3">
    <source>
        <dbReference type="Proteomes" id="UP000010472"/>
    </source>
</evidence>
<proteinExistence type="predicted"/>
<dbReference type="HOGENOM" id="CLU_102570_0_0_3"/>
<dbReference type="Gene3D" id="3.20.20.140">
    <property type="entry name" value="Metal-dependent hydrolases"/>
    <property type="match status" value="1"/>
</dbReference>
<dbReference type="CDD" id="cd07438">
    <property type="entry name" value="PHP_HisPPase_AMP"/>
    <property type="match status" value="1"/>
</dbReference>
<keyword evidence="3" id="KW-1185">Reference proteome</keyword>
<name>K9VXB7_9CYAN</name>
<dbReference type="RefSeq" id="WP_015202316.1">
    <property type="nucleotide sequence ID" value="NC_019753.1"/>
</dbReference>
<accession>K9VXB7</accession>
<evidence type="ECO:0000313" key="2">
    <source>
        <dbReference type="EMBL" id="AFZ12194.1"/>
    </source>
</evidence>
<dbReference type="STRING" id="1173022.Cri9333_1295"/>
<dbReference type="InterPro" id="IPR003141">
    <property type="entry name" value="Pol/His_phosphatase_N"/>
</dbReference>
<dbReference type="eggNOG" id="COG0613">
    <property type="taxonomic scope" value="Bacteria"/>
</dbReference>
<organism evidence="2 3">
    <name type="scientific">Crinalium epipsammum PCC 9333</name>
    <dbReference type="NCBI Taxonomy" id="1173022"/>
    <lineage>
        <taxon>Bacteria</taxon>
        <taxon>Bacillati</taxon>
        <taxon>Cyanobacteriota</taxon>
        <taxon>Cyanophyceae</taxon>
        <taxon>Gomontiellales</taxon>
        <taxon>Gomontiellaceae</taxon>
        <taxon>Crinalium</taxon>
    </lineage>
</organism>